<feature type="signal peptide" evidence="1">
    <location>
        <begin position="1"/>
        <end position="20"/>
    </location>
</feature>
<evidence type="ECO:0000259" key="2">
    <source>
        <dbReference type="PROSITE" id="PS50835"/>
    </source>
</evidence>
<protein>
    <recommendedName>
        <fullName evidence="2">Ig-like domain-containing protein</fullName>
    </recommendedName>
</protein>
<evidence type="ECO:0000313" key="4">
    <source>
        <dbReference type="Proteomes" id="UP001153292"/>
    </source>
</evidence>
<sequence length="165" mass="17783">MKVMPPSSVLFHILTTNSLSAVVWQDWQVRVTSTPAEAGGPVLLTCAAPASLREHASVAAWYRDDAVLPAADRLSGNTLLVDEGWRLVVRSVMLEDSRAQYSCSVLDPLTGERRRSTPANIDVTAMSVASAPRAISHSQWEATVRRGSDVVLPCLVHADPPPTVT</sequence>
<reference evidence="3" key="1">
    <citation type="submission" date="2021-12" db="EMBL/GenBank/DDBJ databases">
        <authorList>
            <person name="King R."/>
        </authorList>
    </citation>
    <scope>NUCLEOTIDE SEQUENCE</scope>
</reference>
<dbReference type="InterPro" id="IPR013783">
    <property type="entry name" value="Ig-like_fold"/>
</dbReference>
<dbReference type="EMBL" id="OU963897">
    <property type="protein sequence ID" value="CAH0405116.1"/>
    <property type="molecule type" value="Genomic_DNA"/>
</dbReference>
<dbReference type="SUPFAM" id="SSF48726">
    <property type="entry name" value="Immunoglobulin"/>
    <property type="match status" value="1"/>
</dbReference>
<dbReference type="Gene3D" id="2.60.40.10">
    <property type="entry name" value="Immunoglobulins"/>
    <property type="match status" value="2"/>
</dbReference>
<name>A0ABN8B6Q7_CHISP</name>
<proteinExistence type="predicted"/>
<dbReference type="PROSITE" id="PS50835">
    <property type="entry name" value="IG_LIKE"/>
    <property type="match status" value="1"/>
</dbReference>
<evidence type="ECO:0000256" key="1">
    <source>
        <dbReference type="SAM" id="SignalP"/>
    </source>
</evidence>
<evidence type="ECO:0000313" key="3">
    <source>
        <dbReference type="EMBL" id="CAH0405116.1"/>
    </source>
</evidence>
<dbReference type="Proteomes" id="UP001153292">
    <property type="component" value="Chromosome 4"/>
</dbReference>
<feature type="chain" id="PRO_5045587599" description="Ig-like domain-containing protein" evidence="1">
    <location>
        <begin position="21"/>
        <end position="165"/>
    </location>
</feature>
<feature type="domain" description="Ig-like" evidence="2">
    <location>
        <begin position="6"/>
        <end position="122"/>
    </location>
</feature>
<keyword evidence="4" id="KW-1185">Reference proteome</keyword>
<dbReference type="InterPro" id="IPR007110">
    <property type="entry name" value="Ig-like_dom"/>
</dbReference>
<dbReference type="InterPro" id="IPR036179">
    <property type="entry name" value="Ig-like_dom_sf"/>
</dbReference>
<gene>
    <name evidence="3" type="ORF">CHILSU_LOCUS8468</name>
</gene>
<keyword evidence="1" id="KW-0732">Signal</keyword>
<accession>A0ABN8B6Q7</accession>
<organism evidence="3 4">
    <name type="scientific">Chilo suppressalis</name>
    <name type="common">Asiatic rice borer moth</name>
    <dbReference type="NCBI Taxonomy" id="168631"/>
    <lineage>
        <taxon>Eukaryota</taxon>
        <taxon>Metazoa</taxon>
        <taxon>Ecdysozoa</taxon>
        <taxon>Arthropoda</taxon>
        <taxon>Hexapoda</taxon>
        <taxon>Insecta</taxon>
        <taxon>Pterygota</taxon>
        <taxon>Neoptera</taxon>
        <taxon>Endopterygota</taxon>
        <taxon>Lepidoptera</taxon>
        <taxon>Glossata</taxon>
        <taxon>Ditrysia</taxon>
        <taxon>Pyraloidea</taxon>
        <taxon>Crambidae</taxon>
        <taxon>Crambinae</taxon>
        <taxon>Chilo</taxon>
    </lineage>
</organism>